<keyword evidence="7" id="KW-1015">Disulfide bond</keyword>
<dbReference type="Proteomes" id="UP000287033">
    <property type="component" value="Unassembled WGS sequence"/>
</dbReference>
<keyword evidence="8" id="KW-0769">Symport</keyword>
<feature type="transmembrane region" description="Helical" evidence="9">
    <location>
        <begin position="285"/>
        <end position="304"/>
    </location>
</feature>
<dbReference type="PROSITE" id="PS00610">
    <property type="entry name" value="NA_NEUROTRAN_SYMP_1"/>
    <property type="match status" value="2"/>
</dbReference>
<dbReference type="GO" id="GO:1901235">
    <property type="term" value="F:(R)-carnitine transmembrane transporter activity"/>
    <property type="evidence" value="ECO:0007669"/>
    <property type="project" value="TreeGrafter"/>
</dbReference>
<dbReference type="PRINTS" id="PR00176">
    <property type="entry name" value="NANEUSMPORT"/>
</dbReference>
<dbReference type="PROSITE" id="PS00754">
    <property type="entry name" value="NA_NEUROTRAN_SYMP_2"/>
    <property type="match status" value="1"/>
</dbReference>
<keyword evidence="4 9" id="KW-1133">Transmembrane helix</keyword>
<dbReference type="SUPFAM" id="SSF161070">
    <property type="entry name" value="SNF-like"/>
    <property type="match status" value="2"/>
</dbReference>
<dbReference type="PROSITE" id="PS50267">
    <property type="entry name" value="NA_NEUROTRAN_SYMP_3"/>
    <property type="match status" value="2"/>
</dbReference>
<evidence type="ECO:0000256" key="1">
    <source>
        <dbReference type="ARBA" id="ARBA00004141"/>
    </source>
</evidence>
<evidence type="ECO:0000256" key="6">
    <source>
        <dbReference type="PIRSR" id="PIRSR600175-1"/>
    </source>
</evidence>
<feature type="binding site" evidence="6">
    <location>
        <position position="841"/>
    </location>
    <ligand>
        <name>Na(+)</name>
        <dbReference type="ChEBI" id="CHEBI:29101"/>
        <label>1</label>
    </ligand>
</feature>
<feature type="transmembrane region" description="Helical" evidence="9">
    <location>
        <begin position="533"/>
        <end position="564"/>
    </location>
</feature>
<dbReference type="GO" id="GO:0015374">
    <property type="term" value="F:neutral, basic amino acid:sodium:chloride symporter activity"/>
    <property type="evidence" value="ECO:0007669"/>
    <property type="project" value="TreeGrafter"/>
</dbReference>
<dbReference type="AlphaFoldDB" id="A0A401T7T6"/>
<evidence type="ECO:0000256" key="7">
    <source>
        <dbReference type="PIRSR" id="PIRSR600175-2"/>
    </source>
</evidence>
<keyword evidence="5 9" id="KW-0472">Membrane</keyword>
<dbReference type="GO" id="GO:0022858">
    <property type="term" value="F:alanine transmembrane transporter activity"/>
    <property type="evidence" value="ECO:0007669"/>
    <property type="project" value="TreeGrafter"/>
</dbReference>
<gene>
    <name evidence="10" type="ORF">chiPu_0017214</name>
</gene>
<feature type="binding site" evidence="6">
    <location>
        <position position="773"/>
    </location>
    <ligand>
        <name>Na(+)</name>
        <dbReference type="ChEBI" id="CHEBI:29101"/>
        <label>1</label>
    </ligand>
</feature>
<comment type="caution">
    <text evidence="10">The sequence shown here is derived from an EMBL/GenBank/DDBJ whole genome shotgun (WGS) entry which is preliminary data.</text>
</comment>
<keyword evidence="11" id="KW-1185">Reference proteome</keyword>
<feature type="transmembrane region" description="Helical" evidence="9">
    <location>
        <begin position="156"/>
        <end position="175"/>
    </location>
</feature>
<dbReference type="EMBL" id="BEZZ01001233">
    <property type="protein sequence ID" value="GCC38698.1"/>
    <property type="molecule type" value="Genomic_DNA"/>
</dbReference>
<keyword evidence="2 8" id="KW-0813">Transport</keyword>
<feature type="transmembrane region" description="Helical" evidence="9">
    <location>
        <begin position="250"/>
        <end position="273"/>
    </location>
</feature>
<feature type="transmembrane region" description="Helical" evidence="9">
    <location>
        <begin position="977"/>
        <end position="1005"/>
    </location>
</feature>
<dbReference type="OrthoDB" id="6581954at2759"/>
<keyword evidence="6" id="KW-0479">Metal-binding</keyword>
<keyword evidence="6" id="KW-0915">Sodium</keyword>
<dbReference type="GO" id="GO:0046872">
    <property type="term" value="F:metal ion binding"/>
    <property type="evidence" value="ECO:0007669"/>
    <property type="project" value="UniProtKB-KW"/>
</dbReference>
<organism evidence="10 11">
    <name type="scientific">Chiloscyllium punctatum</name>
    <name type="common">Brownbanded bambooshark</name>
    <name type="synonym">Hemiscyllium punctatum</name>
    <dbReference type="NCBI Taxonomy" id="137246"/>
    <lineage>
        <taxon>Eukaryota</taxon>
        <taxon>Metazoa</taxon>
        <taxon>Chordata</taxon>
        <taxon>Craniata</taxon>
        <taxon>Vertebrata</taxon>
        <taxon>Chondrichthyes</taxon>
        <taxon>Elasmobranchii</taxon>
        <taxon>Galeomorphii</taxon>
        <taxon>Galeoidea</taxon>
        <taxon>Orectolobiformes</taxon>
        <taxon>Hemiscylliidae</taxon>
        <taxon>Chiloscyllium</taxon>
    </lineage>
</organism>
<evidence type="ECO:0000313" key="10">
    <source>
        <dbReference type="EMBL" id="GCC38698.1"/>
    </source>
</evidence>
<feature type="transmembrane region" description="Helical" evidence="9">
    <location>
        <begin position="868"/>
        <end position="890"/>
    </location>
</feature>
<feature type="transmembrane region" description="Helical" evidence="9">
    <location>
        <begin position="494"/>
        <end position="512"/>
    </location>
</feature>
<evidence type="ECO:0000256" key="3">
    <source>
        <dbReference type="ARBA" id="ARBA00022692"/>
    </source>
</evidence>
<feature type="disulfide bond" evidence="7">
    <location>
        <begin position="576"/>
        <end position="586"/>
    </location>
</feature>
<feature type="binding site" evidence="6">
    <location>
        <position position="473"/>
    </location>
    <ligand>
        <name>Na(+)</name>
        <dbReference type="ChEBI" id="CHEBI:29101"/>
        <label>1</label>
    </ligand>
</feature>
<feature type="transmembrane region" description="Helical" evidence="9">
    <location>
        <begin position="902"/>
        <end position="921"/>
    </location>
</feature>
<reference evidence="10 11" key="1">
    <citation type="journal article" date="2018" name="Nat. Ecol. Evol.">
        <title>Shark genomes provide insights into elasmobranch evolution and the origin of vertebrates.</title>
        <authorList>
            <person name="Hara Y"/>
            <person name="Yamaguchi K"/>
            <person name="Onimaru K"/>
            <person name="Kadota M"/>
            <person name="Koyanagi M"/>
            <person name="Keeley SD"/>
            <person name="Tatsumi K"/>
            <person name="Tanaka K"/>
            <person name="Motone F"/>
            <person name="Kageyama Y"/>
            <person name="Nozu R"/>
            <person name="Adachi N"/>
            <person name="Nishimura O"/>
            <person name="Nakagawa R"/>
            <person name="Tanegashima C"/>
            <person name="Kiyatake I"/>
            <person name="Matsumoto R"/>
            <person name="Murakumo K"/>
            <person name="Nishida K"/>
            <person name="Terakita A"/>
            <person name="Kuratani S"/>
            <person name="Sato K"/>
            <person name="Hyodo S Kuraku.S."/>
        </authorList>
    </citation>
    <scope>NUCLEOTIDE SEQUENCE [LARGE SCALE GENOMIC DNA]</scope>
</reference>
<evidence type="ECO:0000313" key="11">
    <source>
        <dbReference type="Proteomes" id="UP000287033"/>
    </source>
</evidence>
<comment type="subcellular location">
    <subcellularLocation>
        <location evidence="1">Membrane</location>
        <topology evidence="1">Multi-pass membrane protein</topology>
    </subcellularLocation>
</comment>
<name>A0A401T7T6_CHIPU</name>
<feature type="transmembrane region" description="Helical" evidence="9">
    <location>
        <begin position="654"/>
        <end position="674"/>
    </location>
</feature>
<feature type="transmembrane region" description="Helical" evidence="9">
    <location>
        <begin position="826"/>
        <end position="847"/>
    </location>
</feature>
<dbReference type="PANTHER" id="PTHR11616">
    <property type="entry name" value="SODIUM/CHLORIDE DEPENDENT TRANSPORTER"/>
    <property type="match status" value="1"/>
</dbReference>
<feature type="transmembrane region" description="Helical" evidence="9">
    <location>
        <begin position="942"/>
        <end position="965"/>
    </location>
</feature>
<protein>
    <recommendedName>
        <fullName evidence="8">Transporter</fullName>
    </recommendedName>
</protein>
<feature type="transmembrane region" description="Helical" evidence="9">
    <location>
        <begin position="738"/>
        <end position="755"/>
    </location>
</feature>
<feature type="transmembrane region" description="Helical" evidence="9">
    <location>
        <begin position="64"/>
        <end position="83"/>
    </location>
</feature>
<dbReference type="InterPro" id="IPR000175">
    <property type="entry name" value="Na/ntran_symport"/>
</dbReference>
<sequence length="1063" mass="120279">MNSSLCPEMGWETKTPEDLGTNDENIQRGYWALKTDYLFSVIGYTVGLGNVWRFPYLVYKNGGGAFLIPYIFMMALAGLPIFFMESALGQFASLGPVQVWKAVPILQDPMYNVTSSSENNGNKNCQNSSYQKSRSEHFWDVVVLHRSSSINETGNVVWHLAVCLLVTWLIILLVLCKGIKISGKVSYFTVAIPYIGLILLLIRGVTLEGAYNGIRYYFGRHSDFSKLADIQTIITSLLDEFPKFLRDKRLYVTVIVCLILYLLGMLLVTQAGIYWIHLIDHFCSGWGLLLIALLEIIGLSWVYGINRFIKDIEMMIGERNWRFWLWWRACWIVVTPTLLMIILIWSIVIFRPPEYGVLEYPSWAVTLGWLMLTFCFIWVPVIAVIVIAGAEGDSLRQKAIAVFKPAPDWGPFMKQHRGERYKNQQESIQRLQKSKISFLTVAFTQSFRISDGNVERGNWSSKTDYLLSMIGYAVGLGNVWRFPYLAYRNGGGAFIIPYIIMMVFAGIPLFFLECSFGQFASLGPIGVWKAVPILQGVGITMVLVSTLVAIYYNCILAYSLYYLFASFQSPLPWADCFSWWGADETCSKTGKDPLCNLTQDGGYFEIVNAMWLQANNKTCPSGSEIPVPHQGPSEQYWDKVVLDRASSMDETGKVVWYLALCLLLAWVTVGAALFKGIKSSGKVVYFTAIFPYLVLTIFLIQGLTLEGAYQGIEYYIGSQSDISKLANAEVWKDAATQIFYSFAVALGGLTTLSSYNKFHNNCYADTIIVCVVNCATSVYAGFTIFSVLGHMAYMQDKPVSEIAQSGFGLAFIAYPEALTQLPFSPLWSVLFFIMLFTLGLDSQFATVEIIMTSLQDQFPALLQSKRHYLSIVTCFLLFLCGLICVTQAGIYWVNLIDHFCAGWALLIIGGLEFIGISWIYGANRFIKDIEMMIGERTWLFWLWWRVCWFFISPCLLAVIIIWSLTTFTPPTYGSVEYPVWAVALGWCMIIFCIMWIPVVAVLRVVQAEGTTLWKRITAACTSTPDWGPSLEEHRGERYKNQINPEQQFRNVKLPNIRDIISKL</sequence>
<feature type="transmembrane region" description="Helical" evidence="9">
    <location>
        <begin position="37"/>
        <end position="58"/>
    </location>
</feature>
<dbReference type="GO" id="GO:0089718">
    <property type="term" value="P:amino acid import across plasma membrane"/>
    <property type="evidence" value="ECO:0007669"/>
    <property type="project" value="TreeGrafter"/>
</dbReference>
<evidence type="ECO:0000256" key="9">
    <source>
        <dbReference type="SAM" id="Phobius"/>
    </source>
</evidence>
<feature type="transmembrane region" description="Helical" evidence="9">
    <location>
        <begin position="325"/>
        <end position="348"/>
    </location>
</feature>
<dbReference type="GO" id="GO:0001761">
    <property type="term" value="F:beta-alanine transmembrane transporter activity"/>
    <property type="evidence" value="ECO:0007669"/>
    <property type="project" value="TreeGrafter"/>
</dbReference>
<comment type="similarity">
    <text evidence="8">Belongs to the sodium:neurotransmitter symporter (SNF) (TC 2.A.22) family.</text>
</comment>
<keyword evidence="3 8" id="KW-0812">Transmembrane</keyword>
<feature type="binding site" evidence="6">
    <location>
        <position position="842"/>
    </location>
    <ligand>
        <name>Na(+)</name>
        <dbReference type="ChEBI" id="CHEBI:29101"/>
        <label>1</label>
    </ligand>
</feature>
<feature type="binding site" evidence="6">
    <location>
        <position position="741"/>
    </location>
    <ligand>
        <name>Na(+)</name>
        <dbReference type="ChEBI" id="CHEBI:29101"/>
        <label>1</label>
    </ligand>
</feature>
<dbReference type="GO" id="GO:0005886">
    <property type="term" value="C:plasma membrane"/>
    <property type="evidence" value="ECO:0007669"/>
    <property type="project" value="TreeGrafter"/>
</dbReference>
<dbReference type="InterPro" id="IPR037272">
    <property type="entry name" value="SNS_sf"/>
</dbReference>
<feature type="binding site" evidence="6">
    <location>
        <position position="838"/>
    </location>
    <ligand>
        <name>Na(+)</name>
        <dbReference type="ChEBI" id="CHEBI:29101"/>
        <label>1</label>
    </ligand>
</feature>
<feature type="binding site" evidence="6">
    <location>
        <position position="478"/>
    </location>
    <ligand>
        <name>Na(+)</name>
        <dbReference type="ChEBI" id="CHEBI:29101"/>
        <label>1</label>
    </ligand>
</feature>
<feature type="binding site" evidence="6">
    <location>
        <position position="471"/>
    </location>
    <ligand>
        <name>Na(+)</name>
        <dbReference type="ChEBI" id="CHEBI:29101"/>
        <label>1</label>
    </ligand>
</feature>
<evidence type="ECO:0000256" key="8">
    <source>
        <dbReference type="RuleBase" id="RU003732"/>
    </source>
</evidence>
<feature type="transmembrane region" description="Helical" evidence="9">
    <location>
        <begin position="368"/>
        <end position="390"/>
    </location>
</feature>
<evidence type="ECO:0000256" key="5">
    <source>
        <dbReference type="ARBA" id="ARBA00023136"/>
    </source>
</evidence>
<dbReference type="OMA" id="ACANKSK"/>
<evidence type="ECO:0000256" key="4">
    <source>
        <dbReference type="ARBA" id="ARBA00022989"/>
    </source>
</evidence>
<feature type="transmembrane region" description="Helical" evidence="9">
    <location>
        <begin position="767"/>
        <end position="788"/>
    </location>
</feature>
<proteinExistence type="inferred from homology"/>
<feature type="transmembrane region" description="Helical" evidence="9">
    <location>
        <begin position="187"/>
        <end position="206"/>
    </location>
</feature>
<dbReference type="STRING" id="137246.A0A401T7T6"/>
<feature type="transmembrane region" description="Helical" evidence="9">
    <location>
        <begin position="683"/>
        <end position="703"/>
    </location>
</feature>
<evidence type="ECO:0000256" key="2">
    <source>
        <dbReference type="ARBA" id="ARBA00022448"/>
    </source>
</evidence>
<dbReference type="PANTHER" id="PTHR11616:SF286">
    <property type="entry name" value="SODIUM- AND CHLORIDE-DEPENDENT NEUTRAL AND BASIC AMINO ACID TRANSPORTER B(0+)"/>
    <property type="match status" value="1"/>
</dbReference>
<accession>A0A401T7T6</accession>
<dbReference type="Pfam" id="PF00209">
    <property type="entry name" value="SNF"/>
    <property type="match status" value="3"/>
</dbReference>
<feature type="binding site" evidence="6">
    <location>
        <position position="474"/>
    </location>
    <ligand>
        <name>Na(+)</name>
        <dbReference type="ChEBI" id="CHEBI:29101"/>
        <label>1</label>
    </ligand>
</feature>
<dbReference type="GO" id="GO:0015657">
    <property type="term" value="F:branched-chain amino acid:sodium symporter activity"/>
    <property type="evidence" value="ECO:0007669"/>
    <property type="project" value="TreeGrafter"/>
</dbReference>